<dbReference type="RefSeq" id="WP_349756953.1">
    <property type="nucleotide sequence ID" value="NZ_JBEGCI010000002.1"/>
</dbReference>
<dbReference type="Proteomes" id="UP001472978">
    <property type="component" value="Unassembled WGS sequence"/>
</dbReference>
<proteinExistence type="predicted"/>
<comment type="caution">
    <text evidence="1">The sequence shown here is derived from an EMBL/GenBank/DDBJ whole genome shotgun (WGS) entry which is preliminary data.</text>
</comment>
<protein>
    <submittedName>
        <fullName evidence="1">DUF3080 family protein</fullName>
    </submittedName>
</protein>
<reference evidence="1 2" key="1">
    <citation type="submission" date="2024-05" db="EMBL/GenBank/DDBJ databases">
        <title>Halomonas sp. CS7 16S ribosomal RNA gene Genome sequencing and assembly.</title>
        <authorList>
            <person name="Yook S."/>
        </authorList>
    </citation>
    <scope>NUCLEOTIDE SEQUENCE [LARGE SCALE GENOMIC DNA]</scope>
    <source>
        <strain evidence="1 2">CS7</strain>
    </source>
</reference>
<dbReference type="InterPro" id="IPR021431">
    <property type="entry name" value="DUF3080"/>
</dbReference>
<evidence type="ECO:0000313" key="2">
    <source>
        <dbReference type="Proteomes" id="UP001472978"/>
    </source>
</evidence>
<organism evidence="1 2">
    <name type="scientific">Halomonas pelophila</name>
    <dbReference type="NCBI Taxonomy" id="3151122"/>
    <lineage>
        <taxon>Bacteria</taxon>
        <taxon>Pseudomonadati</taxon>
        <taxon>Pseudomonadota</taxon>
        <taxon>Gammaproteobacteria</taxon>
        <taxon>Oceanospirillales</taxon>
        <taxon>Halomonadaceae</taxon>
        <taxon>Halomonas</taxon>
    </lineage>
</organism>
<dbReference type="EMBL" id="JBEGCI010000002">
    <property type="protein sequence ID" value="MEQ6887405.1"/>
    <property type="molecule type" value="Genomic_DNA"/>
</dbReference>
<gene>
    <name evidence="1" type="ORF">ABE957_01770</name>
</gene>
<keyword evidence="2" id="KW-1185">Reference proteome</keyword>
<dbReference type="PROSITE" id="PS51257">
    <property type="entry name" value="PROKAR_LIPOPROTEIN"/>
    <property type="match status" value="1"/>
</dbReference>
<accession>A0ABV1N113</accession>
<sequence length="360" mass="40463">MTRSRLPATKHRQTSRRGGRRLLLAAAVTLLAGCGEGASETLLGDYQRHLADTLALEAPTQADPDNIGAFPEQDERLFEVAETREGMLDIYALRDCHLPSLVAGRNNQLGRVAPPSQRWLYELELWRRLSQCWNTEVPATLSETSRERLSRLTDIKTEQLPRVSWNALFASEEWVKNFSRASAPLAPEALVEARPRSAALAYLRETTLRQFDPDWAADSATLEGHFKTLQERPFSAELLRTLLLAEQRLREASALVEQALDRPEGQACPVEFARLSDAPEATRLSEWLASLERSARHWLEAIDALLDAQVAPPPAVAEYRRDWLSLSHPEAPLPAFAETRDHHRALLSRLSRRCQSITGT</sequence>
<evidence type="ECO:0000313" key="1">
    <source>
        <dbReference type="EMBL" id="MEQ6887405.1"/>
    </source>
</evidence>
<name>A0ABV1N113_9GAMM</name>
<dbReference type="Pfam" id="PF11279">
    <property type="entry name" value="DUF3080"/>
    <property type="match status" value="1"/>
</dbReference>